<dbReference type="PANTHER" id="PTHR11690:SF248">
    <property type="entry name" value="PICKPOCKET 17, ISOFORM A"/>
    <property type="match status" value="1"/>
</dbReference>
<dbReference type="RefSeq" id="XP_022661917.1">
    <property type="nucleotide sequence ID" value="XM_022806182.1"/>
</dbReference>
<evidence type="ECO:0000256" key="9">
    <source>
        <dbReference type="ARBA" id="ARBA00023136"/>
    </source>
</evidence>
<evidence type="ECO:0000256" key="4">
    <source>
        <dbReference type="ARBA" id="ARBA00022461"/>
    </source>
</evidence>
<feature type="transmembrane region" description="Helical" evidence="13">
    <location>
        <begin position="438"/>
        <end position="461"/>
    </location>
</feature>
<comment type="subcellular location">
    <subcellularLocation>
        <location evidence="1">Membrane</location>
        <topology evidence="1">Multi-pass membrane protein</topology>
    </subcellularLocation>
</comment>
<dbReference type="PRINTS" id="PR01078">
    <property type="entry name" value="AMINACHANNEL"/>
</dbReference>
<evidence type="ECO:0000256" key="8">
    <source>
        <dbReference type="ARBA" id="ARBA00023065"/>
    </source>
</evidence>
<dbReference type="PROSITE" id="PS01206">
    <property type="entry name" value="ASC"/>
    <property type="match status" value="1"/>
</dbReference>
<evidence type="ECO:0000256" key="11">
    <source>
        <dbReference type="ARBA" id="ARBA00023303"/>
    </source>
</evidence>
<keyword evidence="11 12" id="KW-0407">Ion channel</keyword>
<dbReference type="Gene3D" id="2.60.470.10">
    <property type="entry name" value="Acid-sensing ion channels like domains"/>
    <property type="match status" value="1"/>
</dbReference>
<evidence type="ECO:0000256" key="10">
    <source>
        <dbReference type="ARBA" id="ARBA00023201"/>
    </source>
</evidence>
<evidence type="ECO:0000256" key="13">
    <source>
        <dbReference type="SAM" id="Phobius"/>
    </source>
</evidence>
<evidence type="ECO:0000256" key="3">
    <source>
        <dbReference type="ARBA" id="ARBA00022448"/>
    </source>
</evidence>
<name>A0A7M7MH90_VARDE</name>
<dbReference type="PANTHER" id="PTHR11690">
    <property type="entry name" value="AMILORIDE-SENSITIVE SODIUM CHANNEL-RELATED"/>
    <property type="match status" value="1"/>
</dbReference>
<keyword evidence="9 13" id="KW-0472">Membrane</keyword>
<accession>A0A7M7MH90</accession>
<keyword evidence="15" id="KW-1185">Reference proteome</keyword>
<dbReference type="Gene3D" id="1.10.287.770">
    <property type="entry name" value="YojJ-like"/>
    <property type="match status" value="1"/>
</dbReference>
<reference evidence="14" key="1">
    <citation type="submission" date="2021-01" db="UniProtKB">
        <authorList>
            <consortium name="EnsemblMetazoa"/>
        </authorList>
    </citation>
    <scope>IDENTIFICATION</scope>
</reference>
<dbReference type="OrthoDB" id="5874059at2759"/>
<dbReference type="EnsemblMetazoa" id="XM_022806182">
    <property type="protein sequence ID" value="XP_022661917"/>
    <property type="gene ID" value="LOC111250651"/>
</dbReference>
<dbReference type="GeneID" id="111250651"/>
<dbReference type="InterPro" id="IPR020903">
    <property type="entry name" value="ENaC_CS"/>
</dbReference>
<comment type="similarity">
    <text evidence="2 12">Belongs to the amiloride-sensitive sodium channel (TC 1.A.6) family.</text>
</comment>
<dbReference type="Proteomes" id="UP000594260">
    <property type="component" value="Unplaced"/>
</dbReference>
<keyword evidence="7" id="KW-0915">Sodium</keyword>
<dbReference type="GO" id="GO:0015280">
    <property type="term" value="F:ligand-gated sodium channel activity"/>
    <property type="evidence" value="ECO:0007669"/>
    <property type="project" value="TreeGrafter"/>
</dbReference>
<dbReference type="FunCoup" id="A0A7M7MH90">
    <property type="interactions" value="25"/>
</dbReference>
<proteinExistence type="inferred from homology"/>
<evidence type="ECO:0000256" key="1">
    <source>
        <dbReference type="ARBA" id="ARBA00004141"/>
    </source>
</evidence>
<keyword evidence="5 12" id="KW-0812">Transmembrane</keyword>
<keyword evidence="8 12" id="KW-0406">Ion transport</keyword>
<keyword evidence="10 12" id="KW-0739">Sodium transport</keyword>
<dbReference type="InParanoid" id="A0A7M7MH90"/>
<evidence type="ECO:0000256" key="7">
    <source>
        <dbReference type="ARBA" id="ARBA00023053"/>
    </source>
</evidence>
<dbReference type="AlphaFoldDB" id="A0A7M7MH90"/>
<dbReference type="OMA" id="DPNEDGM"/>
<evidence type="ECO:0000256" key="2">
    <source>
        <dbReference type="ARBA" id="ARBA00007193"/>
    </source>
</evidence>
<feature type="transmembrane region" description="Helical" evidence="13">
    <location>
        <begin position="63"/>
        <end position="82"/>
    </location>
</feature>
<dbReference type="KEGG" id="vde:111250651"/>
<dbReference type="Pfam" id="PF00858">
    <property type="entry name" value="ASC"/>
    <property type="match status" value="1"/>
</dbReference>
<evidence type="ECO:0000313" key="15">
    <source>
        <dbReference type="Proteomes" id="UP000594260"/>
    </source>
</evidence>
<dbReference type="GO" id="GO:0005886">
    <property type="term" value="C:plasma membrane"/>
    <property type="evidence" value="ECO:0007669"/>
    <property type="project" value="TreeGrafter"/>
</dbReference>
<protein>
    <submittedName>
        <fullName evidence="14">Uncharacterized protein</fullName>
    </submittedName>
</protein>
<evidence type="ECO:0000256" key="12">
    <source>
        <dbReference type="RuleBase" id="RU000679"/>
    </source>
</evidence>
<sequence length="479" mass="54752">MDTSNRKSKRFYLHMKFRATTKLVRSLQKPGSPAAVLSSLFRDGATGIETFVKLVSFRRKYNSFVYVFMLAVTLTLICKGIRDYCKYETSTSMKLVDDVDRILPLAITICNTNGFKKSVFCSAENLAVTKTLCEVRKKSKFAGLIMNMSFNPDTYRTLRMITDLSTFTARELIKSCYRKRKPCPPGTISPQIVSYLRYGVCYCLFCKQKMRGLDAQVLKSHLHDDGLSLILESHNEEKLKSTKTAGFIVMLHDPNLVPDVVTNGFYIADGHTSYAGISFEAVTRLPEPYTTNCRSEWPPGFDKPPFSQLPLLMPYSTSLCVRVCWSLYILQHCKCRYNERLSHRDYLDIASLCMESNETQVCSREAASRTISCNCPPRCSERIYRAALSSASFVKSNRTLLANDTHKESRSYSHLLLYYSKNQAPIFIEVEKINRVQLVNILGGNFGMFVGASFLVFYELFEIHVRWLLNLVKVRYLLK</sequence>
<organism evidence="14 15">
    <name type="scientific">Varroa destructor</name>
    <name type="common">Honeybee mite</name>
    <dbReference type="NCBI Taxonomy" id="109461"/>
    <lineage>
        <taxon>Eukaryota</taxon>
        <taxon>Metazoa</taxon>
        <taxon>Ecdysozoa</taxon>
        <taxon>Arthropoda</taxon>
        <taxon>Chelicerata</taxon>
        <taxon>Arachnida</taxon>
        <taxon>Acari</taxon>
        <taxon>Parasitiformes</taxon>
        <taxon>Mesostigmata</taxon>
        <taxon>Gamasina</taxon>
        <taxon>Dermanyssoidea</taxon>
        <taxon>Varroidae</taxon>
        <taxon>Varroa</taxon>
    </lineage>
</organism>
<keyword evidence="3 12" id="KW-0813">Transport</keyword>
<keyword evidence="4 12" id="KW-0894">Sodium channel</keyword>
<keyword evidence="6 13" id="KW-1133">Transmembrane helix</keyword>
<evidence type="ECO:0000256" key="6">
    <source>
        <dbReference type="ARBA" id="ARBA00022989"/>
    </source>
</evidence>
<evidence type="ECO:0000256" key="5">
    <source>
        <dbReference type="ARBA" id="ARBA00022692"/>
    </source>
</evidence>
<evidence type="ECO:0000313" key="14">
    <source>
        <dbReference type="EnsemblMetazoa" id="XP_022661917"/>
    </source>
</evidence>
<dbReference type="InterPro" id="IPR001873">
    <property type="entry name" value="ENaC"/>
</dbReference>